<name>M4SXC4_9TRYP</name>
<dbReference type="AlphaFoldDB" id="M4SXC4"/>
<feature type="compositionally biased region" description="Polar residues" evidence="1">
    <location>
        <begin position="218"/>
        <end position="227"/>
    </location>
</feature>
<reference evidence="3" key="1">
    <citation type="submission" date="2013-02" db="EMBL/GenBank/DDBJ databases">
        <authorList>
            <person name="Cross G.A.M."/>
            <person name="Kim H.-S."/>
            <person name="Wickstead B."/>
        </authorList>
    </citation>
    <scope>NUCLEOTIDE SEQUENCE</scope>
    <source>
        <strain evidence="3">Lister 427</strain>
    </source>
</reference>
<evidence type="ECO:0000256" key="2">
    <source>
        <dbReference type="SAM" id="SignalP"/>
    </source>
</evidence>
<sequence>MENQQYKRAVAPTLAILLVITVAATCQRKADPAATAISNACDEEYYLQKLKHHVSSLLDGTEQTIVEQRSKLRKIRLAQAAATEHEHRCLLHGLAAAFGEALEANTRTVHNNEGMIQTALKHISRQQQTAAAAIALSKINTKVTTGRVHTGGSTTTNKVTIKLTTDGSLTGGCSVTGKDQTRQIGAAQPDVANVHSIKLTTADKLYKAAGQTEFSVTARGSCSNGASQERRQRSAAVRSSGGPLRLKQRSLDRSTKIRRQQYSTATPAQKAAATRRWHRRTTTACRKSI</sequence>
<evidence type="ECO:0000256" key="1">
    <source>
        <dbReference type="SAM" id="MobiDB-lite"/>
    </source>
</evidence>
<evidence type="ECO:0000313" key="3">
    <source>
        <dbReference type="EMBL" id="AGH60709.1"/>
    </source>
</evidence>
<feature type="region of interest" description="Disordered" evidence="1">
    <location>
        <begin position="218"/>
        <end position="289"/>
    </location>
</feature>
<proteinExistence type="predicted"/>
<accession>M4SXC4</accession>
<dbReference type="EMBL" id="KC613278">
    <property type="protein sequence ID" value="AGH60709.1"/>
    <property type="molecule type" value="Genomic_DNA"/>
</dbReference>
<protein>
    <submittedName>
        <fullName evidence="3">Variant surface glycoprotein 1800</fullName>
    </submittedName>
</protein>
<keyword evidence="2" id="KW-0732">Signal</keyword>
<feature type="signal peptide" evidence="2">
    <location>
        <begin position="1"/>
        <end position="26"/>
    </location>
</feature>
<organism evidence="3">
    <name type="scientific">Trypanosoma brucei</name>
    <dbReference type="NCBI Taxonomy" id="5691"/>
    <lineage>
        <taxon>Eukaryota</taxon>
        <taxon>Discoba</taxon>
        <taxon>Euglenozoa</taxon>
        <taxon>Kinetoplastea</taxon>
        <taxon>Metakinetoplastina</taxon>
        <taxon>Trypanosomatida</taxon>
        <taxon>Trypanosomatidae</taxon>
        <taxon>Trypanosoma</taxon>
    </lineage>
</organism>
<feature type="chain" id="PRO_5004057560" evidence="2">
    <location>
        <begin position="27"/>
        <end position="289"/>
    </location>
</feature>
<reference evidence="3" key="2">
    <citation type="journal article" date="2014" name="Mol. Biochem. Parasitol.">
        <title>Capturing the variant surface glycoprotein repertoire (the VSGnome) of Trypanosoma brucei Lister 427.</title>
        <authorList>
            <person name="Cross G.A."/>
            <person name="Kim H.S."/>
            <person name="Wickstead B."/>
        </authorList>
    </citation>
    <scope>NUCLEOTIDE SEQUENCE</scope>
    <source>
        <strain evidence="3">Lister 427</strain>
    </source>
</reference>